<gene>
    <name evidence="8" type="ORF">CBZ_14030</name>
</gene>
<feature type="transmembrane region" description="Helical" evidence="7">
    <location>
        <begin position="312"/>
        <end position="330"/>
    </location>
</feature>
<feature type="transmembrane region" description="Helical" evidence="7">
    <location>
        <begin position="224"/>
        <end position="244"/>
    </location>
</feature>
<dbReference type="SUPFAM" id="SSF103473">
    <property type="entry name" value="MFS general substrate transporter"/>
    <property type="match status" value="1"/>
</dbReference>
<comment type="subcellular location">
    <subcellularLocation>
        <location evidence="1">Cell membrane</location>
        <topology evidence="1">Multi-pass membrane protein</topology>
    </subcellularLocation>
</comment>
<organism evidence="8 9">
    <name type="scientific">Cellulomonas biazotea</name>
    <dbReference type="NCBI Taxonomy" id="1709"/>
    <lineage>
        <taxon>Bacteria</taxon>
        <taxon>Bacillati</taxon>
        <taxon>Actinomycetota</taxon>
        <taxon>Actinomycetes</taxon>
        <taxon>Micrococcales</taxon>
        <taxon>Cellulomonadaceae</taxon>
        <taxon>Cellulomonas</taxon>
    </lineage>
</organism>
<accession>A0A402DQE2</accession>
<protein>
    <submittedName>
        <fullName evidence="8">MFS transporter</fullName>
    </submittedName>
</protein>
<feature type="transmembrane region" description="Helical" evidence="7">
    <location>
        <begin position="375"/>
        <end position="399"/>
    </location>
</feature>
<dbReference type="EMBL" id="BIMR01000090">
    <property type="protein sequence ID" value="GCE76347.1"/>
    <property type="molecule type" value="Genomic_DNA"/>
</dbReference>
<keyword evidence="9" id="KW-1185">Reference proteome</keyword>
<dbReference type="CDD" id="cd06173">
    <property type="entry name" value="MFS_MefA_like"/>
    <property type="match status" value="1"/>
</dbReference>
<feature type="transmembrane region" description="Helical" evidence="7">
    <location>
        <begin position="82"/>
        <end position="107"/>
    </location>
</feature>
<evidence type="ECO:0000256" key="2">
    <source>
        <dbReference type="ARBA" id="ARBA00022475"/>
    </source>
</evidence>
<keyword evidence="2" id="KW-1003">Cell membrane</keyword>
<keyword evidence="5 7" id="KW-0472">Membrane</keyword>
<dbReference type="Proteomes" id="UP000289954">
    <property type="component" value="Unassembled WGS sequence"/>
</dbReference>
<dbReference type="PANTHER" id="PTHR23513">
    <property type="entry name" value="INTEGRAL MEMBRANE EFFLUX PROTEIN-RELATED"/>
    <property type="match status" value="1"/>
</dbReference>
<dbReference type="Gene3D" id="1.20.1250.20">
    <property type="entry name" value="MFS general substrate transporter like domains"/>
    <property type="match status" value="1"/>
</dbReference>
<feature type="compositionally biased region" description="Basic and acidic residues" evidence="6">
    <location>
        <begin position="428"/>
        <end position="444"/>
    </location>
</feature>
<evidence type="ECO:0000256" key="4">
    <source>
        <dbReference type="ARBA" id="ARBA00022989"/>
    </source>
</evidence>
<dbReference type="AlphaFoldDB" id="A0A402DQE2"/>
<name>A0A402DQE2_9CELL</name>
<feature type="transmembrane region" description="Helical" evidence="7">
    <location>
        <begin position="153"/>
        <end position="186"/>
    </location>
</feature>
<proteinExistence type="predicted"/>
<dbReference type="OrthoDB" id="4368225at2"/>
<evidence type="ECO:0000313" key="8">
    <source>
        <dbReference type="EMBL" id="GCE76347.1"/>
    </source>
</evidence>
<dbReference type="GO" id="GO:0022857">
    <property type="term" value="F:transmembrane transporter activity"/>
    <property type="evidence" value="ECO:0007669"/>
    <property type="project" value="InterPro"/>
</dbReference>
<sequence>MSPLAHPTFRRLFTAQVVSLAGTGLATVALGLLAYDVAGERAGQVLGTVFAIKMVAYVVVAPLAAALVVRLPRRAVLVSADVVRAVVALCLPFVGATWQVYVLVFVLQAASATHTPTWQALVPDVLPDEREYTQALSLARLADDLEMVLSPVLAAVLLLVVSSHALFVGTGIGFAASAVLVASLALGRTARSSDTDAGFAELPLGARVRHGVALMARTPTLRPLLALNLAVAAAGAYVLVQTVVIARSTFQQGDVVVAVLLAVNGAGSMTAALLLPRVLRRVPDRTVMLGGAAALTIATALVPLALRAPGVGLVAVGLLWLAVGAAWACAEVPMGRLIVRDLPEDDRAAAFAAQFSLSHACWLVTYPLAGWLGAVGLTGAALLLAGVSGAATIAAVSLWPSRATAPVNVPVPEPVPVAGPADLTDGAPADRTDGTPADLTDRAPADLPTTTR</sequence>
<dbReference type="RefSeq" id="WP_130780946.1">
    <property type="nucleotide sequence ID" value="NZ_BIMR01000090.1"/>
</dbReference>
<evidence type="ECO:0000256" key="3">
    <source>
        <dbReference type="ARBA" id="ARBA00022692"/>
    </source>
</evidence>
<evidence type="ECO:0000256" key="5">
    <source>
        <dbReference type="ARBA" id="ARBA00023136"/>
    </source>
</evidence>
<dbReference type="InterPro" id="IPR011701">
    <property type="entry name" value="MFS"/>
</dbReference>
<evidence type="ECO:0000256" key="1">
    <source>
        <dbReference type="ARBA" id="ARBA00004651"/>
    </source>
</evidence>
<feature type="transmembrane region" description="Helical" evidence="7">
    <location>
        <begin position="351"/>
        <end position="369"/>
    </location>
</feature>
<evidence type="ECO:0000256" key="7">
    <source>
        <dbReference type="SAM" id="Phobius"/>
    </source>
</evidence>
<dbReference type="GO" id="GO:0005886">
    <property type="term" value="C:plasma membrane"/>
    <property type="evidence" value="ECO:0007669"/>
    <property type="project" value="UniProtKB-SubCell"/>
</dbReference>
<feature type="transmembrane region" description="Helical" evidence="7">
    <location>
        <begin position="256"/>
        <end position="275"/>
    </location>
</feature>
<dbReference type="Pfam" id="PF07690">
    <property type="entry name" value="MFS_1"/>
    <property type="match status" value="1"/>
</dbReference>
<dbReference type="InterPro" id="IPR036259">
    <property type="entry name" value="MFS_trans_sf"/>
</dbReference>
<feature type="transmembrane region" description="Helical" evidence="7">
    <location>
        <begin position="47"/>
        <end position="70"/>
    </location>
</feature>
<evidence type="ECO:0000256" key="6">
    <source>
        <dbReference type="SAM" id="MobiDB-lite"/>
    </source>
</evidence>
<feature type="region of interest" description="Disordered" evidence="6">
    <location>
        <begin position="415"/>
        <end position="452"/>
    </location>
</feature>
<keyword evidence="4 7" id="KW-1133">Transmembrane helix</keyword>
<feature type="transmembrane region" description="Helical" evidence="7">
    <location>
        <begin position="12"/>
        <end position="35"/>
    </location>
</feature>
<keyword evidence="3 7" id="KW-0812">Transmembrane</keyword>
<feature type="transmembrane region" description="Helical" evidence="7">
    <location>
        <begin position="287"/>
        <end position="306"/>
    </location>
</feature>
<evidence type="ECO:0000313" key="9">
    <source>
        <dbReference type="Proteomes" id="UP000289954"/>
    </source>
</evidence>
<reference evidence="8 9" key="1">
    <citation type="submission" date="2019-01" db="EMBL/GenBank/DDBJ databases">
        <title>Draft genome sequence of Cellulomonas takizawaensis strain TKZ-21.</title>
        <authorList>
            <person name="Yamamura H."/>
            <person name="Hayashi T."/>
            <person name="Hamada M."/>
            <person name="Serisawa Y."/>
            <person name="Matsuyama K."/>
            <person name="Nakagawa Y."/>
            <person name="Otoguro M."/>
            <person name="Yanagida F."/>
            <person name="Hayakawa M."/>
        </authorList>
    </citation>
    <scope>NUCLEOTIDE SEQUENCE [LARGE SCALE GENOMIC DNA]</scope>
    <source>
        <strain evidence="8 9">NBRC12680</strain>
    </source>
</reference>
<dbReference type="PANTHER" id="PTHR23513:SF6">
    <property type="entry name" value="MAJOR FACILITATOR SUPERFAMILY ASSOCIATED DOMAIN-CONTAINING PROTEIN"/>
    <property type="match status" value="1"/>
</dbReference>
<comment type="caution">
    <text evidence="8">The sequence shown here is derived from an EMBL/GenBank/DDBJ whole genome shotgun (WGS) entry which is preliminary data.</text>
</comment>